<reference evidence="3" key="1">
    <citation type="journal article" date="2014" name="Int. J. Syst. Evol. Microbiol.">
        <title>Complete genome sequence of Corynebacterium casei LMG S-19264T (=DSM 44701T), isolated from a smear-ripened cheese.</title>
        <authorList>
            <consortium name="US DOE Joint Genome Institute (JGI-PGF)"/>
            <person name="Walter F."/>
            <person name="Albersmeier A."/>
            <person name="Kalinowski J."/>
            <person name="Ruckert C."/>
        </authorList>
    </citation>
    <scope>NUCLEOTIDE SEQUENCE</scope>
    <source>
        <strain evidence="3">CGMCC 4.7299</strain>
    </source>
</reference>
<evidence type="ECO:0000256" key="1">
    <source>
        <dbReference type="SAM" id="MobiDB-lite"/>
    </source>
</evidence>
<feature type="region of interest" description="Disordered" evidence="1">
    <location>
        <begin position="33"/>
        <end position="52"/>
    </location>
</feature>
<dbReference type="SMART" id="SM00530">
    <property type="entry name" value="HTH_XRE"/>
    <property type="match status" value="1"/>
</dbReference>
<evidence type="ECO:0000259" key="2">
    <source>
        <dbReference type="PROSITE" id="PS50943"/>
    </source>
</evidence>
<accession>A0A8J3BZ93</accession>
<dbReference type="AlphaFoldDB" id="A0A8J3BZ93"/>
<dbReference type="SUPFAM" id="SSF47413">
    <property type="entry name" value="lambda repressor-like DNA-binding domains"/>
    <property type="match status" value="1"/>
</dbReference>
<gene>
    <name evidence="3" type="ORF">GCM10012284_19500</name>
</gene>
<dbReference type="InterPro" id="IPR043917">
    <property type="entry name" value="DUF5753"/>
</dbReference>
<dbReference type="Proteomes" id="UP000656042">
    <property type="component" value="Unassembled WGS sequence"/>
</dbReference>
<reference evidence="3" key="2">
    <citation type="submission" date="2020-09" db="EMBL/GenBank/DDBJ databases">
        <authorList>
            <person name="Sun Q."/>
            <person name="Zhou Y."/>
        </authorList>
    </citation>
    <scope>NUCLEOTIDE SEQUENCE</scope>
    <source>
        <strain evidence="3">CGMCC 4.7299</strain>
    </source>
</reference>
<comment type="caution">
    <text evidence="3">The sequence shown here is derived from an EMBL/GenBank/DDBJ whole genome shotgun (WGS) entry which is preliminary data.</text>
</comment>
<keyword evidence="4" id="KW-1185">Reference proteome</keyword>
<name>A0A8J3BZ93_9ACTN</name>
<protein>
    <submittedName>
        <fullName evidence="3">Transcriptional regulator</fullName>
    </submittedName>
</protein>
<dbReference type="PROSITE" id="PS50943">
    <property type="entry name" value="HTH_CROC1"/>
    <property type="match status" value="1"/>
</dbReference>
<dbReference type="Pfam" id="PF19054">
    <property type="entry name" value="DUF5753"/>
    <property type="match status" value="1"/>
</dbReference>
<sequence>MSTASGIPLDPDEPVGSVLARLRKAAGLTGGQLGHRVGMSQPKISRIENGKGLPDPDDVGILARALGAEEEIVLLLMDRATGSRERMTDWTTGPMGLAGRQNTIGHWENATRSLRVFQPAVVPGLLQSSGYAKAILEDFQLLVFTDLRDRAVAVAEAVSARIRRQEVLNDHDRSFHFVMTEAVLSNRVCPPQEMLAQLLRLREAAAQENVTIGIVAADAPLSTPPFHGFELLDDRLVNVDLFTSGLISQGRTQAHLYRQVFDSLAAAATTEIEPVLDRYEALYLRLAQQERHIITEPGGRASA</sequence>
<dbReference type="GO" id="GO:0003677">
    <property type="term" value="F:DNA binding"/>
    <property type="evidence" value="ECO:0007669"/>
    <property type="project" value="InterPro"/>
</dbReference>
<proteinExistence type="predicted"/>
<dbReference type="InterPro" id="IPR001387">
    <property type="entry name" value="Cro/C1-type_HTH"/>
</dbReference>
<evidence type="ECO:0000313" key="3">
    <source>
        <dbReference type="EMBL" id="GGK85359.1"/>
    </source>
</evidence>
<organism evidence="3 4">
    <name type="scientific">Mangrovihabitans endophyticus</name>
    <dbReference type="NCBI Taxonomy" id="1751298"/>
    <lineage>
        <taxon>Bacteria</taxon>
        <taxon>Bacillati</taxon>
        <taxon>Actinomycetota</taxon>
        <taxon>Actinomycetes</taxon>
        <taxon>Micromonosporales</taxon>
        <taxon>Micromonosporaceae</taxon>
        <taxon>Mangrovihabitans</taxon>
    </lineage>
</organism>
<evidence type="ECO:0000313" key="4">
    <source>
        <dbReference type="Proteomes" id="UP000656042"/>
    </source>
</evidence>
<dbReference type="CDD" id="cd00093">
    <property type="entry name" value="HTH_XRE"/>
    <property type="match status" value="1"/>
</dbReference>
<dbReference type="Pfam" id="PF13560">
    <property type="entry name" value="HTH_31"/>
    <property type="match status" value="1"/>
</dbReference>
<dbReference type="InterPro" id="IPR010982">
    <property type="entry name" value="Lambda_DNA-bd_dom_sf"/>
</dbReference>
<dbReference type="RefSeq" id="WP_189078792.1">
    <property type="nucleotide sequence ID" value="NZ_BMMX01000005.1"/>
</dbReference>
<dbReference type="EMBL" id="BMMX01000005">
    <property type="protein sequence ID" value="GGK85359.1"/>
    <property type="molecule type" value="Genomic_DNA"/>
</dbReference>
<dbReference type="Gene3D" id="1.10.260.40">
    <property type="entry name" value="lambda repressor-like DNA-binding domains"/>
    <property type="match status" value="1"/>
</dbReference>
<feature type="domain" description="HTH cro/C1-type" evidence="2">
    <location>
        <begin position="19"/>
        <end position="73"/>
    </location>
</feature>